<dbReference type="OrthoDB" id="1738938at2"/>
<evidence type="ECO:0000313" key="1">
    <source>
        <dbReference type="EMBL" id="OPX46464.1"/>
    </source>
</evidence>
<proteinExistence type="predicted"/>
<dbReference type="RefSeq" id="WP_080062777.1">
    <property type="nucleotide sequence ID" value="NZ_MZGX01000001.1"/>
</dbReference>
<accession>A0A1V4SRI4</accession>
<keyword evidence="2" id="KW-1185">Reference proteome</keyword>
<gene>
    <name evidence="1" type="ORF">CLHUN_02830</name>
</gene>
<sequence>MKKLRNSKILVFIIIAALLLQAGYIGYSMLGENLFGGKTPISENAAPDARNQISNEAGASGVDKASGGYSNLKDETTIEISPDILALIKKADPDNYSKNIENYKTLLKQLNVHITFKNEMERLVISNYKLPDILTAYAFLNDCYGRMTDIEPLVKARSEGGKWPDIFKEYNVKNPEFVPSNFDSEYLEKLLQNPGLDQDAVMIADRISQKAKVKFAEVINKKLEGSTWRFINAQYGIVNGQESSPHLSVTGDQLVKYANKWKLTEKQVIEGMTMANKLGKTEDYILSLVKQGQTKEEIYSFAYQEKYY</sequence>
<evidence type="ECO:0000313" key="2">
    <source>
        <dbReference type="Proteomes" id="UP000191554"/>
    </source>
</evidence>
<dbReference type="EMBL" id="MZGX01000001">
    <property type="protein sequence ID" value="OPX46464.1"/>
    <property type="molecule type" value="Genomic_DNA"/>
</dbReference>
<dbReference type="Proteomes" id="UP000191554">
    <property type="component" value="Unassembled WGS sequence"/>
</dbReference>
<name>A0A1V4SRI4_RUMHU</name>
<reference evidence="1 2" key="1">
    <citation type="submission" date="2017-03" db="EMBL/GenBank/DDBJ databases">
        <title>Genome sequence of Clostridium hungatei DSM 14427.</title>
        <authorList>
            <person name="Poehlein A."/>
            <person name="Daniel R."/>
        </authorList>
    </citation>
    <scope>NUCLEOTIDE SEQUENCE [LARGE SCALE GENOMIC DNA]</scope>
    <source>
        <strain evidence="1 2">DSM 14427</strain>
    </source>
</reference>
<dbReference type="AlphaFoldDB" id="A0A1V4SRI4"/>
<dbReference type="STRING" id="48256.CLHUN_02830"/>
<protein>
    <submittedName>
        <fullName evidence="1">Uncharacterized protein</fullName>
    </submittedName>
</protein>
<organism evidence="1 2">
    <name type="scientific">Ruminiclostridium hungatei</name>
    <name type="common">Clostridium hungatei</name>
    <dbReference type="NCBI Taxonomy" id="48256"/>
    <lineage>
        <taxon>Bacteria</taxon>
        <taxon>Bacillati</taxon>
        <taxon>Bacillota</taxon>
        <taxon>Clostridia</taxon>
        <taxon>Eubacteriales</taxon>
        <taxon>Oscillospiraceae</taxon>
        <taxon>Ruminiclostridium</taxon>
    </lineage>
</organism>
<comment type="caution">
    <text evidence="1">The sequence shown here is derived from an EMBL/GenBank/DDBJ whole genome shotgun (WGS) entry which is preliminary data.</text>
</comment>